<gene>
    <name evidence="3" type="ORF">QYE76_015034</name>
</gene>
<dbReference type="Pfam" id="PF20241">
    <property type="entry name" value="DUF6598"/>
    <property type="match status" value="1"/>
</dbReference>
<protein>
    <recommendedName>
        <fullName evidence="2">DUF6598 domain-containing protein</fullName>
    </recommendedName>
</protein>
<proteinExistence type="predicted"/>
<evidence type="ECO:0000256" key="1">
    <source>
        <dbReference type="SAM" id="MobiDB-lite"/>
    </source>
</evidence>
<organism evidence="3 4">
    <name type="scientific">Lolium multiflorum</name>
    <name type="common">Italian ryegrass</name>
    <name type="synonym">Lolium perenne subsp. multiflorum</name>
    <dbReference type="NCBI Taxonomy" id="4521"/>
    <lineage>
        <taxon>Eukaryota</taxon>
        <taxon>Viridiplantae</taxon>
        <taxon>Streptophyta</taxon>
        <taxon>Embryophyta</taxon>
        <taxon>Tracheophyta</taxon>
        <taxon>Spermatophyta</taxon>
        <taxon>Magnoliopsida</taxon>
        <taxon>Liliopsida</taxon>
        <taxon>Poales</taxon>
        <taxon>Poaceae</taxon>
        <taxon>BOP clade</taxon>
        <taxon>Pooideae</taxon>
        <taxon>Poodae</taxon>
        <taxon>Poeae</taxon>
        <taxon>Poeae Chloroplast Group 2 (Poeae type)</taxon>
        <taxon>Loliodinae</taxon>
        <taxon>Loliinae</taxon>
        <taxon>Lolium</taxon>
    </lineage>
</organism>
<dbReference type="Proteomes" id="UP001231189">
    <property type="component" value="Unassembled WGS sequence"/>
</dbReference>
<name>A0AAD8U667_LOLMU</name>
<sequence>MDHIGKSQAKTEGESSSSGAENVPMIQDSRLKSKTTVEDPFPGFLLDFLDLASADDDDNKEDILNGGKSAEQIANEEEMAREDKEFASHRRCWEDLWEPTYGYFKDKNHVKFEVQLRLKGTTESQDRALIRAFCDYTGGHYPGVSTTSFENCFCTTELCLERIEQTVQATILSVRVKNGPWPFEYGGEVACFAPSYNTAPSSMNVVLLSSRGRPMPNDLDGYLHLSRNVVSVELKGSLTFFVHAYSHSGEITAQGQVCFMANKCSITQQTCFFHDPEVEVEITVAWSTLVSDKRRIASQGWML</sequence>
<feature type="compositionally biased region" description="Basic and acidic residues" evidence="1">
    <location>
        <begin position="1"/>
        <end position="13"/>
    </location>
</feature>
<comment type="caution">
    <text evidence="3">The sequence shown here is derived from an EMBL/GenBank/DDBJ whole genome shotgun (WGS) entry which is preliminary data.</text>
</comment>
<dbReference type="InterPro" id="IPR046533">
    <property type="entry name" value="DUF6598"/>
</dbReference>
<feature type="region of interest" description="Disordered" evidence="1">
    <location>
        <begin position="1"/>
        <end position="36"/>
    </location>
</feature>
<feature type="domain" description="DUF6598" evidence="2">
    <location>
        <begin position="109"/>
        <end position="282"/>
    </location>
</feature>
<reference evidence="3" key="1">
    <citation type="submission" date="2023-07" db="EMBL/GenBank/DDBJ databases">
        <title>A chromosome-level genome assembly of Lolium multiflorum.</title>
        <authorList>
            <person name="Chen Y."/>
            <person name="Copetti D."/>
            <person name="Kolliker R."/>
            <person name="Studer B."/>
        </authorList>
    </citation>
    <scope>NUCLEOTIDE SEQUENCE</scope>
    <source>
        <strain evidence="3">02402/16</strain>
        <tissue evidence="3">Leaf</tissue>
    </source>
</reference>
<dbReference type="PANTHER" id="PTHR33065:SF85">
    <property type="entry name" value="DUF6598 DOMAIN-CONTAINING PROTEIN"/>
    <property type="match status" value="1"/>
</dbReference>
<dbReference type="PANTHER" id="PTHR33065">
    <property type="entry name" value="OS07G0486400 PROTEIN"/>
    <property type="match status" value="1"/>
</dbReference>
<dbReference type="EMBL" id="JAUUTY010000001">
    <property type="protein sequence ID" value="KAK1698337.1"/>
    <property type="molecule type" value="Genomic_DNA"/>
</dbReference>
<keyword evidence="4" id="KW-1185">Reference proteome</keyword>
<evidence type="ECO:0000313" key="3">
    <source>
        <dbReference type="EMBL" id="KAK1698337.1"/>
    </source>
</evidence>
<evidence type="ECO:0000259" key="2">
    <source>
        <dbReference type="Pfam" id="PF20241"/>
    </source>
</evidence>
<evidence type="ECO:0000313" key="4">
    <source>
        <dbReference type="Proteomes" id="UP001231189"/>
    </source>
</evidence>
<dbReference type="AlphaFoldDB" id="A0AAD8U667"/>
<accession>A0AAD8U667</accession>